<evidence type="ECO:0000256" key="2">
    <source>
        <dbReference type="ARBA" id="ARBA00023445"/>
    </source>
</evidence>
<sequence>MSHTSESSFPSARPLVIGGAGFLGSHIVKSLKENSNVIVLVLDRVAPSIDDKIEDVEYALGDITDETSLIETFGKFQPDVVHHTASPIHGLPSAIYYRVNEEGTRIVLSACKSAGVKVVVYTSSTGVVWTGVDFVPALHSNTENINTSSTLAVELSAVIDSLTPLSVISKRVLIEISLDNRNLPLQ</sequence>
<evidence type="ECO:0000313" key="4">
    <source>
        <dbReference type="EMBL" id="KAF8870992.1"/>
    </source>
</evidence>
<protein>
    <recommendedName>
        <fullName evidence="3">3-beta hydroxysteroid dehydrogenase/isomerase domain-containing protein</fullName>
    </recommendedName>
</protein>
<gene>
    <name evidence="4" type="ORF">CPB84DRAFT_1754229</name>
</gene>
<dbReference type="PANTHER" id="PTHR10366:SF564">
    <property type="entry name" value="STEROL-4-ALPHA-CARBOXYLATE 3-DEHYDROGENASE, DECARBOXYLATING"/>
    <property type="match status" value="1"/>
</dbReference>
<organism evidence="4 5">
    <name type="scientific">Gymnopilus junonius</name>
    <name type="common">Spectacular rustgill mushroom</name>
    <name type="synonym">Gymnopilus spectabilis subsp. junonius</name>
    <dbReference type="NCBI Taxonomy" id="109634"/>
    <lineage>
        <taxon>Eukaryota</taxon>
        <taxon>Fungi</taxon>
        <taxon>Dikarya</taxon>
        <taxon>Basidiomycota</taxon>
        <taxon>Agaricomycotina</taxon>
        <taxon>Agaricomycetes</taxon>
        <taxon>Agaricomycetidae</taxon>
        <taxon>Agaricales</taxon>
        <taxon>Agaricineae</taxon>
        <taxon>Hymenogastraceae</taxon>
        <taxon>Gymnopilus</taxon>
    </lineage>
</organism>
<dbReference type="GO" id="GO:0000252">
    <property type="term" value="F:3-beta-hydroxysteroid dehydrogenase [NAD(P)+]/C4-decarboxylase activity"/>
    <property type="evidence" value="ECO:0007669"/>
    <property type="project" value="TreeGrafter"/>
</dbReference>
<name>A0A9P5N9X9_GYMJU</name>
<dbReference type="InterPro" id="IPR036291">
    <property type="entry name" value="NAD(P)-bd_dom_sf"/>
</dbReference>
<keyword evidence="5" id="KW-1185">Reference proteome</keyword>
<accession>A0A9P5N9X9</accession>
<dbReference type="InterPro" id="IPR050425">
    <property type="entry name" value="NAD(P)_dehydrat-like"/>
</dbReference>
<evidence type="ECO:0000259" key="3">
    <source>
        <dbReference type="Pfam" id="PF01073"/>
    </source>
</evidence>
<dbReference type="Proteomes" id="UP000724874">
    <property type="component" value="Unassembled WGS sequence"/>
</dbReference>
<evidence type="ECO:0000256" key="1">
    <source>
        <dbReference type="ARBA" id="ARBA00023002"/>
    </source>
</evidence>
<dbReference type="Pfam" id="PF01073">
    <property type="entry name" value="3Beta_HSD"/>
    <property type="match status" value="1"/>
</dbReference>
<dbReference type="AlphaFoldDB" id="A0A9P5N9X9"/>
<dbReference type="PANTHER" id="PTHR10366">
    <property type="entry name" value="NAD DEPENDENT EPIMERASE/DEHYDRATASE"/>
    <property type="match status" value="1"/>
</dbReference>
<evidence type="ECO:0000313" key="5">
    <source>
        <dbReference type="Proteomes" id="UP000724874"/>
    </source>
</evidence>
<dbReference type="SUPFAM" id="SSF51735">
    <property type="entry name" value="NAD(P)-binding Rossmann-fold domains"/>
    <property type="match status" value="1"/>
</dbReference>
<dbReference type="OrthoDB" id="10058185at2759"/>
<dbReference type="GO" id="GO:0006696">
    <property type="term" value="P:ergosterol biosynthetic process"/>
    <property type="evidence" value="ECO:0007669"/>
    <property type="project" value="TreeGrafter"/>
</dbReference>
<dbReference type="InterPro" id="IPR002225">
    <property type="entry name" value="3Beta_OHSteriod_DH/Estase"/>
</dbReference>
<comment type="similarity">
    <text evidence="2">Belongs to the NAD(P)-dependent epimerase/dehydratase family. Dihydroflavonol-4-reductase subfamily.</text>
</comment>
<proteinExistence type="inferred from homology"/>
<dbReference type="EMBL" id="JADNYJ010000329">
    <property type="protein sequence ID" value="KAF8870992.1"/>
    <property type="molecule type" value="Genomic_DNA"/>
</dbReference>
<dbReference type="GO" id="GO:0005783">
    <property type="term" value="C:endoplasmic reticulum"/>
    <property type="evidence" value="ECO:0007669"/>
    <property type="project" value="TreeGrafter"/>
</dbReference>
<dbReference type="Gene3D" id="3.40.50.720">
    <property type="entry name" value="NAD(P)-binding Rossmann-like Domain"/>
    <property type="match status" value="1"/>
</dbReference>
<comment type="caution">
    <text evidence="4">The sequence shown here is derived from an EMBL/GenBank/DDBJ whole genome shotgun (WGS) entry which is preliminary data.</text>
</comment>
<reference evidence="4" key="1">
    <citation type="submission" date="2020-11" db="EMBL/GenBank/DDBJ databases">
        <authorList>
            <consortium name="DOE Joint Genome Institute"/>
            <person name="Ahrendt S."/>
            <person name="Riley R."/>
            <person name="Andreopoulos W."/>
            <person name="LaButti K."/>
            <person name="Pangilinan J."/>
            <person name="Ruiz-duenas F.J."/>
            <person name="Barrasa J.M."/>
            <person name="Sanchez-Garcia M."/>
            <person name="Camarero S."/>
            <person name="Miyauchi S."/>
            <person name="Serrano A."/>
            <person name="Linde D."/>
            <person name="Babiker R."/>
            <person name="Drula E."/>
            <person name="Ayuso-Fernandez I."/>
            <person name="Pacheco R."/>
            <person name="Padilla G."/>
            <person name="Ferreira P."/>
            <person name="Barriuso J."/>
            <person name="Kellner H."/>
            <person name="Castanera R."/>
            <person name="Alfaro M."/>
            <person name="Ramirez L."/>
            <person name="Pisabarro A.G."/>
            <person name="Kuo A."/>
            <person name="Tritt A."/>
            <person name="Lipzen A."/>
            <person name="He G."/>
            <person name="Yan M."/>
            <person name="Ng V."/>
            <person name="Cullen D."/>
            <person name="Martin F."/>
            <person name="Rosso M.-N."/>
            <person name="Henrissat B."/>
            <person name="Hibbett D."/>
            <person name="Martinez A.T."/>
            <person name="Grigoriev I.V."/>
        </authorList>
    </citation>
    <scope>NUCLEOTIDE SEQUENCE</scope>
    <source>
        <strain evidence="4">AH 44721</strain>
    </source>
</reference>
<feature type="domain" description="3-beta hydroxysteroid dehydrogenase/isomerase" evidence="3">
    <location>
        <begin position="15"/>
        <end position="130"/>
    </location>
</feature>
<keyword evidence="1" id="KW-0560">Oxidoreductase</keyword>